<feature type="transmembrane region" description="Helical" evidence="1">
    <location>
        <begin position="984"/>
        <end position="1008"/>
    </location>
</feature>
<evidence type="ECO:0000313" key="3">
    <source>
        <dbReference type="Proteomes" id="UP000002743"/>
    </source>
</evidence>
<gene>
    <name evidence="2" type="ordered locus">Msip34_1953</name>
</gene>
<keyword evidence="1" id="KW-1133">Transmembrane helix</keyword>
<dbReference type="RefSeq" id="WP_015830551.1">
    <property type="nucleotide sequence ID" value="NC_012969.1"/>
</dbReference>
<evidence type="ECO:0000256" key="1">
    <source>
        <dbReference type="SAM" id="Phobius"/>
    </source>
</evidence>
<dbReference type="Proteomes" id="UP000002743">
    <property type="component" value="Chromosome"/>
</dbReference>
<feature type="transmembrane region" description="Helical" evidence="1">
    <location>
        <begin position="843"/>
        <end position="866"/>
    </location>
</feature>
<feature type="transmembrane region" description="Helical" evidence="1">
    <location>
        <begin position="518"/>
        <end position="537"/>
    </location>
</feature>
<keyword evidence="1" id="KW-0472">Membrane</keyword>
<dbReference type="SUPFAM" id="SSF82714">
    <property type="entry name" value="Multidrug efflux transporter AcrB TolC docking domain, DN and DC subdomains"/>
    <property type="match status" value="2"/>
</dbReference>
<protein>
    <submittedName>
        <fullName evidence="2">Acriflavin resistance protein</fullName>
    </submittedName>
</protein>
<name>C6X752_METGS</name>
<dbReference type="SUPFAM" id="SSF82866">
    <property type="entry name" value="Multidrug efflux transporter AcrB transmembrane domain"/>
    <property type="match status" value="2"/>
</dbReference>
<dbReference type="Gene3D" id="3.30.2090.10">
    <property type="entry name" value="Multidrug efflux transporter AcrB TolC docking domain, DN and DC subdomains"/>
    <property type="match status" value="2"/>
</dbReference>
<feature type="transmembrane region" description="Helical" evidence="1">
    <location>
        <begin position="954"/>
        <end position="972"/>
    </location>
</feature>
<dbReference type="Gene3D" id="3.30.70.1440">
    <property type="entry name" value="Multidrug efflux transporter AcrB pore domain"/>
    <property type="match status" value="1"/>
</dbReference>
<dbReference type="GO" id="GO:0042910">
    <property type="term" value="F:xenobiotic transmembrane transporter activity"/>
    <property type="evidence" value="ECO:0007669"/>
    <property type="project" value="TreeGrafter"/>
</dbReference>
<accession>C6X752</accession>
<dbReference type="InterPro" id="IPR027463">
    <property type="entry name" value="AcrB_DN_DC_subdom"/>
</dbReference>
<keyword evidence="1" id="KW-0812">Transmembrane</keyword>
<feature type="transmembrane region" description="Helical" evidence="1">
    <location>
        <begin position="12"/>
        <end position="29"/>
    </location>
</feature>
<dbReference type="OrthoDB" id="9177212at2"/>
<dbReference type="SUPFAM" id="SSF82693">
    <property type="entry name" value="Multidrug efflux transporter AcrB pore domain, PN1, PN2, PC1 and PC2 subdomains"/>
    <property type="match status" value="3"/>
</dbReference>
<feature type="transmembrane region" description="Helical" evidence="1">
    <location>
        <begin position="461"/>
        <end position="488"/>
    </location>
</feature>
<proteinExistence type="predicted"/>
<dbReference type="PANTHER" id="PTHR32063">
    <property type="match status" value="1"/>
</dbReference>
<reference evidence="3" key="1">
    <citation type="submission" date="2009-07" db="EMBL/GenBank/DDBJ databases">
        <title>Complete sequence of chromosome of Methylovorus sp. SIP3-4.</title>
        <authorList>
            <person name="Lucas S."/>
            <person name="Copeland A."/>
            <person name="Lapidus A."/>
            <person name="Glavina del Rio T."/>
            <person name="Tice H."/>
            <person name="Bruce D."/>
            <person name="Goodwin L."/>
            <person name="Pitluck S."/>
            <person name="Clum A."/>
            <person name="Larimer F."/>
            <person name="Land M."/>
            <person name="Hauser L."/>
            <person name="Kyrpides N."/>
            <person name="Mikhailova N."/>
            <person name="Kayluzhnaya M."/>
            <person name="Chistoserdova L."/>
        </authorList>
    </citation>
    <scope>NUCLEOTIDE SEQUENCE [LARGE SCALE GENOMIC DNA]</scope>
    <source>
        <strain evidence="3">SIP3-4</strain>
    </source>
</reference>
<sequence length="1027" mass="110981" precursor="true">MNISAYSIRNPIPAILLFGLLSIVGLFAFKTTKVQDFPDIELPAVSVTATLEGASPSQLENDVARKIEDSIASVDMVKHITTKILDGQVTISVQFQLEKSVSDAENDVRSAVSRVRSELPADTKDPIVSRITTSGSAIVNYSVTAKDLDERDLSWLIDNEIAKKMLSVVGVGKFERGGGVDREVRISLDPDKMLALGVSASTVSSELRRMQLESSGGRTDLGGIRQQVRTLGTVKEARQLRDLQLPTLTGTYVTLGQVADVQDTIAERSHIALMDGKPVIGFEITRSKGESETGLKARVDKAVAEFNDSHPGVKITPAWENVTPVQDNFDGSMHLLYEGAVLAVLVVMLFLRDFRATFIAAVALPLSVLPTFIGMSVFGYTINTVTLLSLALVVGILVDDAIVEIENIARHLNMGKSPREAAMEAADEIGMAVIATTFALIAVFLPTAFMSGIAGKFFKQFGWTAVFAIFASLAVARLITPMMAAYFLKPKPEKAETDGWITRRYLALVAWSVRHRGITVSLALLFFVGSLMLIPLLPKGFVPPADRSMTLVNIELAPGAHLQETAQAAEQVRALVSKNPNVRHVYSSIGNGTSGQGFSAGSTAETRKAVLTVVMVHRKERSITQQKIESELREALGALPGMRIKVGSLDTGVKMVLNLQSDDPLALSEATTEVMRGLRTLRNIGNVYSNASLVQPEVIIRPDTARAAALGVTTRDIADVVRIATAGDYDINLPKLNLADRQVPIRIQFPENFRTDIDAIARLTVSGTNGPVRIGNIADIHLGSGPAQIDRFKRVRNVSIEVELGQRELGAVYAEAMQLPAIKNLPPSVHIVPSSDAENMNDLFQSFGLAMAIGVLCIYAVLVLLFRDFMQPLTILMALPLSIGGAFVLLLLTGKSFSMPSLIGLLMLMGIVSKNSILLVEYAIMARGQRQDGQNPPSRLEALIDACRKRARPIIMTTLAMGAGMVPIAMGLGADPSFRSPMAIAVIGGLITSTILSLIVIPAVYTFVDDAEQWLRTRWQKRSKAAS</sequence>
<dbReference type="AlphaFoldDB" id="C6X752"/>
<organism evidence="2 3">
    <name type="scientific">Methylovorus glucosotrophus (strain SIP3-4)</name>
    <dbReference type="NCBI Taxonomy" id="582744"/>
    <lineage>
        <taxon>Bacteria</taxon>
        <taxon>Pseudomonadati</taxon>
        <taxon>Pseudomonadota</taxon>
        <taxon>Betaproteobacteria</taxon>
        <taxon>Nitrosomonadales</taxon>
        <taxon>Methylophilaceae</taxon>
        <taxon>Methylovorus</taxon>
    </lineage>
</organism>
<dbReference type="Gene3D" id="3.30.70.1320">
    <property type="entry name" value="Multidrug efflux transporter AcrB pore domain like"/>
    <property type="match status" value="1"/>
</dbReference>
<dbReference type="GO" id="GO:0005886">
    <property type="term" value="C:plasma membrane"/>
    <property type="evidence" value="ECO:0007669"/>
    <property type="project" value="TreeGrafter"/>
</dbReference>
<feature type="transmembrane region" description="Helical" evidence="1">
    <location>
        <begin position="334"/>
        <end position="351"/>
    </location>
</feature>
<dbReference type="STRING" id="582744.Msip34_1953"/>
<feature type="transmembrane region" description="Helical" evidence="1">
    <location>
        <begin position="358"/>
        <end position="382"/>
    </location>
</feature>
<dbReference type="Gene3D" id="1.20.1640.10">
    <property type="entry name" value="Multidrug efflux transporter AcrB transmembrane domain"/>
    <property type="match status" value="2"/>
</dbReference>
<feature type="transmembrane region" description="Helical" evidence="1">
    <location>
        <begin position="388"/>
        <end position="409"/>
    </location>
</feature>
<dbReference type="Pfam" id="PF00873">
    <property type="entry name" value="ACR_tran"/>
    <property type="match status" value="1"/>
</dbReference>
<evidence type="ECO:0000313" key="2">
    <source>
        <dbReference type="EMBL" id="ACT51195.1"/>
    </source>
</evidence>
<dbReference type="KEGG" id="mei:Msip34_1953"/>
<keyword evidence="3" id="KW-1185">Reference proteome</keyword>
<dbReference type="HOGENOM" id="CLU_002755_1_2_4"/>
<feature type="transmembrane region" description="Helical" evidence="1">
    <location>
        <begin position="899"/>
        <end position="920"/>
    </location>
</feature>
<dbReference type="InterPro" id="IPR001036">
    <property type="entry name" value="Acrflvin-R"/>
</dbReference>
<feature type="transmembrane region" description="Helical" evidence="1">
    <location>
        <begin position="873"/>
        <end position="893"/>
    </location>
</feature>
<feature type="transmembrane region" description="Helical" evidence="1">
    <location>
        <begin position="429"/>
        <end position="449"/>
    </location>
</feature>
<dbReference type="PRINTS" id="PR00702">
    <property type="entry name" value="ACRIFLAVINRP"/>
</dbReference>
<dbReference type="PANTHER" id="PTHR32063:SF77">
    <property type="entry name" value="ACR FAMILY TRANSPORT PROTEIN"/>
    <property type="match status" value="1"/>
</dbReference>
<dbReference type="Gene3D" id="3.30.70.1430">
    <property type="entry name" value="Multidrug efflux transporter AcrB pore domain"/>
    <property type="match status" value="2"/>
</dbReference>
<dbReference type="EMBL" id="CP001674">
    <property type="protein sequence ID" value="ACT51195.1"/>
    <property type="molecule type" value="Genomic_DNA"/>
</dbReference>
<reference evidence="2 3" key="2">
    <citation type="journal article" date="2011" name="J. Bacteriol.">
        <title>Genomes of three methylotrophs from a single niche uncover genetic and metabolic divergence of Methylophilaceae.</title>
        <authorList>
            <person name="Lapidus A."/>
            <person name="Clum A."/>
            <person name="Labutti K."/>
            <person name="Kaluzhnaya M.G."/>
            <person name="Lim S."/>
            <person name="Beck D.A."/>
            <person name="Glavina Del Rio T."/>
            <person name="Nolan M."/>
            <person name="Mavromatis K."/>
            <person name="Huntemann M."/>
            <person name="Lucas S."/>
            <person name="Lidstrom M.E."/>
            <person name="Ivanova N."/>
            <person name="Chistoserdova L."/>
        </authorList>
    </citation>
    <scope>NUCLEOTIDE SEQUENCE [LARGE SCALE GENOMIC DNA]</scope>
    <source>
        <strain evidence="2 3">SIP3-4</strain>
    </source>
</reference>
<dbReference type="eggNOG" id="COG0841">
    <property type="taxonomic scope" value="Bacteria"/>
</dbReference>